<dbReference type="Pfam" id="PF02154">
    <property type="entry name" value="FliM"/>
    <property type="match status" value="1"/>
</dbReference>
<evidence type="ECO:0000256" key="9">
    <source>
        <dbReference type="ARBA" id="ARBA00023143"/>
    </source>
</evidence>
<evidence type="ECO:0000256" key="1">
    <source>
        <dbReference type="ARBA" id="ARBA00004117"/>
    </source>
</evidence>
<dbReference type="SUPFAM" id="SSF101801">
    <property type="entry name" value="Surface presentation of antigens (SPOA)"/>
    <property type="match status" value="1"/>
</dbReference>
<comment type="similarity">
    <text evidence="3">Belongs to the FliM family.</text>
</comment>
<dbReference type="InterPro" id="IPR036429">
    <property type="entry name" value="SpoA-like_sf"/>
</dbReference>
<dbReference type="InterPro" id="IPR001543">
    <property type="entry name" value="FliN-like_C"/>
</dbReference>
<keyword evidence="11" id="KW-0966">Cell projection</keyword>
<proteinExistence type="inferred from homology"/>
<evidence type="ECO:0000256" key="6">
    <source>
        <dbReference type="ARBA" id="ARBA00022500"/>
    </source>
</evidence>
<keyword evidence="8" id="KW-0472">Membrane</keyword>
<comment type="caution">
    <text evidence="11">The sequence shown here is derived from an EMBL/GenBank/DDBJ whole genome shotgun (WGS) entry which is preliminary data.</text>
</comment>
<dbReference type="Gene3D" id="2.30.330.10">
    <property type="entry name" value="SpoA-like"/>
    <property type="match status" value="1"/>
</dbReference>
<dbReference type="InterPro" id="IPR028976">
    <property type="entry name" value="CheC-like_sf"/>
</dbReference>
<dbReference type="EMBL" id="JAUSQM010000001">
    <property type="protein sequence ID" value="MDP9821700.1"/>
    <property type="molecule type" value="Genomic_DNA"/>
</dbReference>
<evidence type="ECO:0000256" key="5">
    <source>
        <dbReference type="ARBA" id="ARBA00022475"/>
    </source>
</evidence>
<dbReference type="RefSeq" id="WP_246360573.1">
    <property type="nucleotide sequence ID" value="NZ_CCXJ01000682.1"/>
</dbReference>
<gene>
    <name evidence="11" type="ORF">J2S59_001509</name>
</gene>
<dbReference type="Gene3D" id="3.40.1550.10">
    <property type="entry name" value="CheC-like"/>
    <property type="match status" value="1"/>
</dbReference>
<reference evidence="11 12" key="1">
    <citation type="submission" date="2023-07" db="EMBL/GenBank/DDBJ databases">
        <title>Sequencing the genomes of 1000 actinobacteria strains.</title>
        <authorList>
            <person name="Klenk H.-P."/>
        </authorList>
    </citation>
    <scope>NUCLEOTIDE SEQUENCE [LARGE SCALE GENOMIC DNA]</scope>
    <source>
        <strain evidence="11 12">GD13</strain>
    </source>
</reference>
<name>A0ABT9NNQ8_9ACTN</name>
<dbReference type="PRINTS" id="PR00955">
    <property type="entry name" value="FLGMOTORFLIM"/>
</dbReference>
<evidence type="ECO:0000259" key="10">
    <source>
        <dbReference type="Pfam" id="PF01052"/>
    </source>
</evidence>
<dbReference type="Pfam" id="PF01052">
    <property type="entry name" value="FliMN_C"/>
    <property type="match status" value="1"/>
</dbReference>
<comment type="subcellular location">
    <subcellularLocation>
        <location evidence="1">Bacterial flagellum basal body</location>
    </subcellularLocation>
    <subcellularLocation>
        <location evidence="2">Cell membrane</location>
        <topology evidence="2">Peripheral membrane protein</topology>
    </subcellularLocation>
</comment>
<keyword evidence="12" id="KW-1185">Reference proteome</keyword>
<dbReference type="PIRSF" id="PIRSF002888">
    <property type="entry name" value="FliM"/>
    <property type="match status" value="1"/>
</dbReference>
<dbReference type="PANTHER" id="PTHR30034:SF6">
    <property type="entry name" value="YOP PROTEINS TRANSLOCATION PROTEIN Q"/>
    <property type="match status" value="1"/>
</dbReference>
<accession>A0ABT9NNQ8</accession>
<evidence type="ECO:0000256" key="3">
    <source>
        <dbReference type="ARBA" id="ARBA00011049"/>
    </source>
</evidence>
<dbReference type="Proteomes" id="UP001240447">
    <property type="component" value="Unassembled WGS sequence"/>
</dbReference>
<evidence type="ECO:0000256" key="8">
    <source>
        <dbReference type="ARBA" id="ARBA00023136"/>
    </source>
</evidence>
<keyword evidence="6" id="KW-0145">Chemotaxis</keyword>
<dbReference type="CDD" id="cd17908">
    <property type="entry name" value="FliM"/>
    <property type="match status" value="1"/>
</dbReference>
<dbReference type="SUPFAM" id="SSF103039">
    <property type="entry name" value="CheC-like"/>
    <property type="match status" value="1"/>
</dbReference>
<evidence type="ECO:0000256" key="2">
    <source>
        <dbReference type="ARBA" id="ARBA00004202"/>
    </source>
</evidence>
<sequence>MTTPAVDPTAGTSEPTAGGLAAATGSVLASAGRQRRRQPRVVSGYDFRRPIQLSREHSRMLQLGFEGFARQATTVFTSSLRKVSQISLVSIEQRSYGEYVDGLPPTTYMTLFSIDPMPGLGVLELSLPATMVCVDHMLGGHGAGDQPVRPLSEIEASVIGGLVQRLLGEMRYALGGTVELEPRVKAVEYSPQFAQVAGASDVVVVLTFDLRITDRSYPFTVCLPFSPLLPQLQAAATPAPVSERERAQRKHAGEQLHAAFAHVPVEVTVQFRPTRLEPGALSTLAVGDVLRLDHPAAAPLEVTVEKPDGHGVLAHATAGVQGRKLAALVVTLPPPSQETRR</sequence>
<keyword evidence="9" id="KW-0975">Bacterial flagellum</keyword>
<keyword evidence="7" id="KW-0283">Flagellar rotation</keyword>
<evidence type="ECO:0000313" key="12">
    <source>
        <dbReference type="Proteomes" id="UP001240447"/>
    </source>
</evidence>
<dbReference type="InterPro" id="IPR001689">
    <property type="entry name" value="Flag_FliM"/>
</dbReference>
<evidence type="ECO:0000256" key="4">
    <source>
        <dbReference type="ARBA" id="ARBA00021898"/>
    </source>
</evidence>
<keyword evidence="5" id="KW-1003">Cell membrane</keyword>
<protein>
    <recommendedName>
        <fullName evidence="4">Flagellar motor switch protein FliM</fullName>
    </recommendedName>
</protein>
<feature type="domain" description="Flagellar motor switch protein FliN-like C-terminal" evidence="10">
    <location>
        <begin position="261"/>
        <end position="329"/>
    </location>
</feature>
<evidence type="ECO:0000313" key="11">
    <source>
        <dbReference type="EMBL" id="MDP9821700.1"/>
    </source>
</evidence>
<evidence type="ECO:0000256" key="7">
    <source>
        <dbReference type="ARBA" id="ARBA00022779"/>
    </source>
</evidence>
<keyword evidence="11" id="KW-0969">Cilium</keyword>
<keyword evidence="11" id="KW-0282">Flagellum</keyword>
<dbReference type="PANTHER" id="PTHR30034">
    <property type="entry name" value="FLAGELLAR MOTOR SWITCH PROTEIN FLIM"/>
    <property type="match status" value="1"/>
</dbReference>
<organism evidence="11 12">
    <name type="scientific">Nocardioides massiliensis</name>
    <dbReference type="NCBI Taxonomy" id="1325935"/>
    <lineage>
        <taxon>Bacteria</taxon>
        <taxon>Bacillati</taxon>
        <taxon>Actinomycetota</taxon>
        <taxon>Actinomycetes</taxon>
        <taxon>Propionibacteriales</taxon>
        <taxon>Nocardioidaceae</taxon>
        <taxon>Nocardioides</taxon>
    </lineage>
</organism>